<dbReference type="AlphaFoldDB" id="A0A388SEH8"/>
<keyword evidence="3 9" id="KW-0963">Cytoplasm</keyword>
<dbReference type="EMBL" id="BGZJ01000001">
    <property type="protein sequence ID" value="GBO93859.1"/>
    <property type="molecule type" value="Genomic_DNA"/>
</dbReference>
<dbReference type="FunFam" id="3.10.129.10:FF:000001">
    <property type="entry name" value="3-hydroxyacyl-[acyl-carrier-protein] dehydratase FabZ"/>
    <property type="match status" value="1"/>
</dbReference>
<dbReference type="PANTHER" id="PTHR30272">
    <property type="entry name" value="3-HYDROXYACYL-[ACYL-CARRIER-PROTEIN] DEHYDRATASE"/>
    <property type="match status" value="1"/>
</dbReference>
<comment type="subcellular location">
    <subcellularLocation>
        <location evidence="1 9">Cytoplasm</location>
    </subcellularLocation>
</comment>
<dbReference type="Pfam" id="PF07977">
    <property type="entry name" value="FabA"/>
    <property type="match status" value="1"/>
</dbReference>
<comment type="catalytic activity">
    <reaction evidence="9">
        <text>a (3R)-hydroxyacyl-[ACP] = a (2E)-enoyl-[ACP] + H2O</text>
        <dbReference type="Rhea" id="RHEA:13097"/>
        <dbReference type="Rhea" id="RHEA-COMP:9925"/>
        <dbReference type="Rhea" id="RHEA-COMP:9945"/>
        <dbReference type="ChEBI" id="CHEBI:15377"/>
        <dbReference type="ChEBI" id="CHEBI:78784"/>
        <dbReference type="ChEBI" id="CHEBI:78827"/>
        <dbReference type="EC" id="4.2.1.59"/>
    </reaction>
</comment>
<comment type="caution">
    <text evidence="10">The sequence shown here is derived from an EMBL/GenBank/DDBJ whole genome shotgun (WGS) entry which is preliminary data.</text>
</comment>
<dbReference type="Proteomes" id="UP000266091">
    <property type="component" value="Unassembled WGS sequence"/>
</dbReference>
<dbReference type="RefSeq" id="WP_238691380.1">
    <property type="nucleotide sequence ID" value="NZ_BGZJ01000001.1"/>
</dbReference>
<keyword evidence="7 9" id="KW-0456">Lyase</keyword>
<keyword evidence="11" id="KW-1185">Reference proteome</keyword>
<keyword evidence="5 9" id="KW-0441">Lipid A biosynthesis</keyword>
<dbReference type="SUPFAM" id="SSF54637">
    <property type="entry name" value="Thioesterase/thiol ester dehydrase-isomerase"/>
    <property type="match status" value="1"/>
</dbReference>
<keyword evidence="4 9" id="KW-0444">Lipid biosynthesis</keyword>
<evidence type="ECO:0000256" key="8">
    <source>
        <dbReference type="ARBA" id="ARBA00025049"/>
    </source>
</evidence>
<dbReference type="CDD" id="cd01288">
    <property type="entry name" value="FabZ"/>
    <property type="match status" value="1"/>
</dbReference>
<evidence type="ECO:0000256" key="2">
    <source>
        <dbReference type="ARBA" id="ARBA00009174"/>
    </source>
</evidence>
<dbReference type="Gene3D" id="3.10.129.10">
    <property type="entry name" value="Hotdog Thioesterase"/>
    <property type="match status" value="1"/>
</dbReference>
<dbReference type="PANTHER" id="PTHR30272:SF1">
    <property type="entry name" value="3-HYDROXYACYL-[ACYL-CARRIER-PROTEIN] DEHYDRATASE"/>
    <property type="match status" value="1"/>
</dbReference>
<proteinExistence type="inferred from homology"/>
<gene>
    <name evidence="9 10" type="primary">fabZ</name>
    <name evidence="10" type="ORF">MESMUL_12130</name>
</gene>
<feature type="active site" evidence="9">
    <location>
        <position position="48"/>
    </location>
</feature>
<dbReference type="InterPro" id="IPR010084">
    <property type="entry name" value="FabZ"/>
</dbReference>
<comment type="function">
    <text evidence="8 9">Involved in unsaturated fatty acids biosynthesis. Catalyzes the dehydration of short chain beta-hydroxyacyl-ACPs and long chain saturated and unsaturated beta-hydroxyacyl-ACPs.</text>
</comment>
<accession>A0A388SEH8</accession>
<organism evidence="10 11">
    <name type="scientific">Mesosutterella multiformis</name>
    <dbReference type="NCBI Taxonomy" id="2259133"/>
    <lineage>
        <taxon>Bacteria</taxon>
        <taxon>Pseudomonadati</taxon>
        <taxon>Pseudomonadota</taxon>
        <taxon>Betaproteobacteria</taxon>
        <taxon>Burkholderiales</taxon>
        <taxon>Sutterellaceae</taxon>
        <taxon>Mesosutterella</taxon>
    </lineage>
</organism>
<evidence type="ECO:0000256" key="6">
    <source>
        <dbReference type="ARBA" id="ARBA00023098"/>
    </source>
</evidence>
<dbReference type="NCBIfam" id="NF000582">
    <property type="entry name" value="PRK00006.1"/>
    <property type="match status" value="1"/>
</dbReference>
<dbReference type="EC" id="4.2.1.59" evidence="9"/>
<evidence type="ECO:0000256" key="7">
    <source>
        <dbReference type="ARBA" id="ARBA00023239"/>
    </source>
</evidence>
<protein>
    <recommendedName>
        <fullName evidence="9">3-hydroxyacyl-[acyl-carrier-protein] dehydratase FabZ</fullName>
        <ecNumber evidence="9">4.2.1.59</ecNumber>
    </recommendedName>
    <alternativeName>
        <fullName evidence="9">(3R)-hydroxymyristoyl-[acyl-carrier-protein] dehydratase</fullName>
        <shortName evidence="9">(3R)-hydroxymyristoyl-ACP dehydrase</shortName>
    </alternativeName>
    <alternativeName>
        <fullName evidence="9">Beta-hydroxyacyl-ACP dehydratase</fullName>
    </alternativeName>
</protein>
<dbReference type="GO" id="GO:0005737">
    <property type="term" value="C:cytoplasm"/>
    <property type="evidence" value="ECO:0007669"/>
    <property type="project" value="UniProtKB-SubCell"/>
</dbReference>
<evidence type="ECO:0000256" key="4">
    <source>
        <dbReference type="ARBA" id="ARBA00022516"/>
    </source>
</evidence>
<keyword evidence="6 9" id="KW-0443">Lipid metabolism</keyword>
<evidence type="ECO:0000256" key="1">
    <source>
        <dbReference type="ARBA" id="ARBA00004496"/>
    </source>
</evidence>
<evidence type="ECO:0000256" key="3">
    <source>
        <dbReference type="ARBA" id="ARBA00022490"/>
    </source>
</evidence>
<comment type="similarity">
    <text evidence="2 9">Belongs to the thioester dehydratase family. FabZ subfamily.</text>
</comment>
<dbReference type="NCBIfam" id="TIGR01750">
    <property type="entry name" value="fabZ"/>
    <property type="match status" value="1"/>
</dbReference>
<evidence type="ECO:0000256" key="5">
    <source>
        <dbReference type="ARBA" id="ARBA00022556"/>
    </source>
</evidence>
<evidence type="ECO:0000313" key="11">
    <source>
        <dbReference type="Proteomes" id="UP000266091"/>
    </source>
</evidence>
<dbReference type="InterPro" id="IPR013114">
    <property type="entry name" value="FabA_FabZ"/>
</dbReference>
<dbReference type="HAMAP" id="MF_00406">
    <property type="entry name" value="FabZ"/>
    <property type="match status" value="1"/>
</dbReference>
<dbReference type="GO" id="GO:0009245">
    <property type="term" value="P:lipid A biosynthetic process"/>
    <property type="evidence" value="ECO:0007669"/>
    <property type="project" value="UniProtKB-UniRule"/>
</dbReference>
<evidence type="ECO:0000313" key="10">
    <source>
        <dbReference type="EMBL" id="GBO93859.1"/>
    </source>
</evidence>
<evidence type="ECO:0000256" key="9">
    <source>
        <dbReference type="HAMAP-Rule" id="MF_00406"/>
    </source>
</evidence>
<sequence length="149" mass="16946">MKIYEIMELLPHRYPFLLVDRVESINDDLTEIVAYKNVTANEPQFTGHFPNAPVMPGVLIIEAMAQACGILATCRLTEEQRNDKNAIYYFAGIDKARFKRVVLPGDKLVFNGRYLKDRMGIGWFDCTATVDGELVCKATLMCARRTIHE</sequence>
<dbReference type="GO" id="GO:0019171">
    <property type="term" value="F:(3R)-hydroxyacyl-[acyl-carrier-protein] dehydratase activity"/>
    <property type="evidence" value="ECO:0007669"/>
    <property type="project" value="UniProtKB-EC"/>
</dbReference>
<name>A0A388SEH8_9BURK</name>
<dbReference type="InterPro" id="IPR029069">
    <property type="entry name" value="HotDog_dom_sf"/>
</dbReference>
<reference evidence="10 11" key="1">
    <citation type="journal article" date="2018" name="Int. J. Syst. Evol. Microbiol.">
        <title>Mesosutterella multiformis gen. nov., sp. nov., a member of the family Sutterellaceae and Sutterella megalosphaeroides sp. nov., isolated from human faeces.</title>
        <authorList>
            <person name="Sakamoto M."/>
            <person name="Ikeyama N."/>
            <person name="Kunihiro T."/>
            <person name="Iino T."/>
            <person name="Yuki M."/>
            <person name="Ohkuma M."/>
        </authorList>
    </citation>
    <scope>NUCLEOTIDE SEQUENCE [LARGE SCALE GENOMIC DNA]</scope>
    <source>
        <strain evidence="10 11">4NBBH2</strain>
    </source>
</reference>
<dbReference type="GO" id="GO:0016020">
    <property type="term" value="C:membrane"/>
    <property type="evidence" value="ECO:0007669"/>
    <property type="project" value="GOC"/>
</dbReference>
<dbReference type="GO" id="GO:0006633">
    <property type="term" value="P:fatty acid biosynthetic process"/>
    <property type="evidence" value="ECO:0007669"/>
    <property type="project" value="UniProtKB-UniRule"/>
</dbReference>